<keyword evidence="7" id="KW-1185">Reference proteome</keyword>
<feature type="compositionally biased region" description="Basic and acidic residues" evidence="2">
    <location>
        <begin position="32"/>
        <end position="58"/>
    </location>
</feature>
<dbReference type="OMA" id="VRCNMIK"/>
<feature type="compositionally biased region" description="Basic residues" evidence="2">
    <location>
        <begin position="130"/>
        <end position="147"/>
    </location>
</feature>
<protein>
    <submittedName>
        <fullName evidence="5">PREDICTED: centrin-2</fullName>
    </submittedName>
</protein>
<name>A0A5E4FRU6_PRUDU</name>
<dbReference type="PROSITE" id="PS50222">
    <property type="entry name" value="EF_HAND_2"/>
    <property type="match status" value="1"/>
</dbReference>
<dbReference type="SUPFAM" id="SSF47473">
    <property type="entry name" value="EF-hand"/>
    <property type="match status" value="1"/>
</dbReference>
<dbReference type="EMBL" id="CABIKO010000183">
    <property type="protein sequence ID" value="VVA30218.1"/>
    <property type="molecule type" value="Genomic_DNA"/>
</dbReference>
<reference evidence="5" key="1">
    <citation type="submission" date="2019-07" db="EMBL/GenBank/DDBJ databases">
        <authorList>
            <person name="Alioto T."/>
            <person name="Alioto T."/>
            <person name="Gomez Garrido J."/>
        </authorList>
    </citation>
    <scope>NUCLEOTIDE SEQUENCE</scope>
</reference>
<feature type="region of interest" description="Disordered" evidence="2">
    <location>
        <begin position="1"/>
        <end position="147"/>
    </location>
</feature>
<feature type="region of interest" description="Disordered" evidence="2">
    <location>
        <begin position="185"/>
        <end position="217"/>
    </location>
</feature>
<dbReference type="InterPro" id="IPR002048">
    <property type="entry name" value="EF_hand_dom"/>
</dbReference>
<feature type="compositionally biased region" description="Acidic residues" evidence="2">
    <location>
        <begin position="113"/>
        <end position="123"/>
    </location>
</feature>
<evidence type="ECO:0000256" key="2">
    <source>
        <dbReference type="SAM" id="MobiDB-lite"/>
    </source>
</evidence>
<dbReference type="InterPro" id="IPR018247">
    <property type="entry name" value="EF_Hand_1_Ca_BS"/>
</dbReference>
<dbReference type="CDD" id="cd00051">
    <property type="entry name" value="EFh"/>
    <property type="match status" value="1"/>
</dbReference>
<dbReference type="Proteomes" id="UP000327085">
    <property type="component" value="Chromosome 2"/>
</dbReference>
<dbReference type="Proteomes" id="UP001054821">
    <property type="component" value="Chromosome 2"/>
</dbReference>
<evidence type="ECO:0000313" key="7">
    <source>
        <dbReference type="Proteomes" id="UP001054821"/>
    </source>
</evidence>
<keyword evidence="1" id="KW-0106">Calcium</keyword>
<dbReference type="Gramene" id="VVA30218">
    <property type="protein sequence ID" value="VVA30218"/>
    <property type="gene ID" value="Prudul26B022809"/>
</dbReference>
<dbReference type="Gene3D" id="1.10.238.10">
    <property type="entry name" value="EF-hand"/>
    <property type="match status" value="1"/>
</dbReference>
<dbReference type="PROSITE" id="PS00018">
    <property type="entry name" value="EF_HAND_1"/>
    <property type="match status" value="1"/>
</dbReference>
<feature type="domain" description="EF-hand" evidence="3">
    <location>
        <begin position="260"/>
        <end position="295"/>
    </location>
</feature>
<dbReference type="InParanoid" id="A0A5E4FRU6"/>
<feature type="compositionally biased region" description="Basic residues" evidence="2">
    <location>
        <begin position="77"/>
        <end position="89"/>
    </location>
</feature>
<sequence length="301" mass="33908">MPKHDLSDSEHEETSENSSSESEEVGKPSNGQKDRVGSSVSEYEKQRLSRIAENRARMEALGLPKIASSVMGSGQNGKRKNKKVQKGKAKVFEDDEEYRPEEEESCSYSSQEEAMEEDDDDDYLGEKTSGSRRKKVKNKGSKSKKALPRSILSNNDFIDDDEALKQAIAMSLQGSVEVSAVAHSGPLQRPNVDNAKVNERKGNNQIPEDTGRKRKKSFASRLQMTEDELVLHFFQFDENCNGGLSLRDLQRVATAHDFMWTDKELTDMIRCFDSDGDGKLSLDEFRKIVVRCNMIKEPEQS</sequence>
<dbReference type="InterPro" id="IPR003903">
    <property type="entry name" value="UIM_dom"/>
</dbReference>
<accession>A0A5E4FRU6</accession>
<evidence type="ECO:0000259" key="3">
    <source>
        <dbReference type="PROSITE" id="PS50222"/>
    </source>
</evidence>
<dbReference type="PROSITE" id="PS50330">
    <property type="entry name" value="UIM"/>
    <property type="match status" value="1"/>
</dbReference>
<evidence type="ECO:0000313" key="6">
    <source>
        <dbReference type="Proteomes" id="UP000327085"/>
    </source>
</evidence>
<feature type="compositionally biased region" description="Basic and acidic residues" evidence="2">
    <location>
        <begin position="1"/>
        <end position="14"/>
    </location>
</feature>
<dbReference type="InterPro" id="IPR011992">
    <property type="entry name" value="EF-hand-dom_pair"/>
</dbReference>
<dbReference type="EMBL" id="JAJFAZ020000002">
    <property type="protein sequence ID" value="KAI5345154.1"/>
    <property type="molecule type" value="Genomic_DNA"/>
</dbReference>
<evidence type="ECO:0000313" key="4">
    <source>
        <dbReference type="EMBL" id="KAI5345154.1"/>
    </source>
</evidence>
<dbReference type="AlphaFoldDB" id="A0A5E4FRU6"/>
<evidence type="ECO:0000256" key="1">
    <source>
        <dbReference type="ARBA" id="ARBA00022837"/>
    </source>
</evidence>
<organism evidence="5 6">
    <name type="scientific">Prunus dulcis</name>
    <name type="common">Almond</name>
    <name type="synonym">Amygdalus dulcis</name>
    <dbReference type="NCBI Taxonomy" id="3755"/>
    <lineage>
        <taxon>Eukaryota</taxon>
        <taxon>Viridiplantae</taxon>
        <taxon>Streptophyta</taxon>
        <taxon>Embryophyta</taxon>
        <taxon>Tracheophyta</taxon>
        <taxon>Spermatophyta</taxon>
        <taxon>Magnoliopsida</taxon>
        <taxon>eudicotyledons</taxon>
        <taxon>Gunneridae</taxon>
        <taxon>Pentapetalae</taxon>
        <taxon>rosids</taxon>
        <taxon>fabids</taxon>
        <taxon>Rosales</taxon>
        <taxon>Rosaceae</taxon>
        <taxon>Amygdaloideae</taxon>
        <taxon>Amygdaleae</taxon>
        <taxon>Prunus</taxon>
    </lineage>
</organism>
<reference evidence="4 7" key="3">
    <citation type="journal article" date="2022" name="G3 (Bethesda)">
        <title>Whole-genome sequence and methylome profiling of the almond [Prunus dulcis (Mill.) D.A. Webb] cultivar 'Nonpareil'.</title>
        <authorList>
            <person name="D'Amico-Willman K.M."/>
            <person name="Ouma W.Z."/>
            <person name="Meulia T."/>
            <person name="Sideli G.M."/>
            <person name="Gradziel T.M."/>
            <person name="Fresnedo-Ramirez J."/>
        </authorList>
    </citation>
    <scope>NUCLEOTIDE SEQUENCE [LARGE SCALE GENOMIC DNA]</scope>
    <source>
        <strain evidence="4">Clone GOH B32 T37-40</strain>
    </source>
</reference>
<gene>
    <name evidence="5" type="ORF">ALMOND_2B022809</name>
    <name evidence="4" type="ORF">L3X38_013031</name>
</gene>
<dbReference type="Pfam" id="PF13499">
    <property type="entry name" value="EF-hand_7"/>
    <property type="match status" value="1"/>
</dbReference>
<feature type="compositionally biased region" description="Acidic residues" evidence="2">
    <location>
        <begin position="93"/>
        <end position="105"/>
    </location>
</feature>
<proteinExistence type="predicted"/>
<dbReference type="Pfam" id="PF02809">
    <property type="entry name" value="UIM"/>
    <property type="match status" value="1"/>
</dbReference>
<evidence type="ECO:0000313" key="5">
    <source>
        <dbReference type="EMBL" id="VVA30218.1"/>
    </source>
</evidence>
<dbReference type="GO" id="GO:0005509">
    <property type="term" value="F:calcium ion binding"/>
    <property type="evidence" value="ECO:0007669"/>
    <property type="project" value="InterPro"/>
</dbReference>
<dbReference type="SMART" id="SM00054">
    <property type="entry name" value="EFh"/>
    <property type="match status" value="2"/>
</dbReference>
<reference evidence="6" key="2">
    <citation type="journal article" date="2020" name="Plant J.">
        <title>Transposons played a major role in the diversification between the closely related almond and peach genomes: results from the almond genome sequence.</title>
        <authorList>
            <person name="Alioto T."/>
            <person name="Alexiou K.G."/>
            <person name="Bardil A."/>
            <person name="Barteri F."/>
            <person name="Castanera R."/>
            <person name="Cruz F."/>
            <person name="Dhingra A."/>
            <person name="Duval H."/>
            <person name="Fernandez I Marti A."/>
            <person name="Frias L."/>
            <person name="Galan B."/>
            <person name="Garcia J.L."/>
            <person name="Howad W."/>
            <person name="Gomez-Garrido J."/>
            <person name="Gut M."/>
            <person name="Julca I."/>
            <person name="Morata J."/>
            <person name="Puigdomenech P."/>
            <person name="Ribeca P."/>
            <person name="Rubio Cabetas M.J."/>
            <person name="Vlasova A."/>
            <person name="Wirthensohn M."/>
            <person name="Garcia-Mas J."/>
            <person name="Gabaldon T."/>
            <person name="Casacuberta J.M."/>
            <person name="Arus P."/>
        </authorList>
    </citation>
    <scope>NUCLEOTIDE SEQUENCE [LARGE SCALE GENOMIC DNA]</scope>
    <source>
        <strain evidence="6">cv. Texas</strain>
    </source>
</reference>